<organism evidence="1 2">
    <name type="scientific">Nephila pilipes</name>
    <name type="common">Giant wood spider</name>
    <name type="synonym">Nephila maculata</name>
    <dbReference type="NCBI Taxonomy" id="299642"/>
    <lineage>
        <taxon>Eukaryota</taxon>
        <taxon>Metazoa</taxon>
        <taxon>Ecdysozoa</taxon>
        <taxon>Arthropoda</taxon>
        <taxon>Chelicerata</taxon>
        <taxon>Arachnida</taxon>
        <taxon>Araneae</taxon>
        <taxon>Araneomorphae</taxon>
        <taxon>Entelegynae</taxon>
        <taxon>Araneoidea</taxon>
        <taxon>Nephilidae</taxon>
        <taxon>Nephila</taxon>
    </lineage>
</organism>
<name>A0A8X6PPL3_NEPPI</name>
<dbReference type="AlphaFoldDB" id="A0A8X6PPL3"/>
<proteinExistence type="predicted"/>
<evidence type="ECO:0000313" key="1">
    <source>
        <dbReference type="EMBL" id="GFT81777.1"/>
    </source>
</evidence>
<evidence type="ECO:0000313" key="2">
    <source>
        <dbReference type="Proteomes" id="UP000887013"/>
    </source>
</evidence>
<sequence>MCRKSTNKGLWHHETNLPQIFIHQQQAKICEKFSCSCFKSSLGQTYHFSSATLADCHQFINEVNLDDYIENNSKIGDTGRIEVD</sequence>
<dbReference type="EMBL" id="BMAW01118832">
    <property type="protein sequence ID" value="GFT81777.1"/>
    <property type="molecule type" value="Genomic_DNA"/>
</dbReference>
<accession>A0A8X6PPL3</accession>
<comment type="caution">
    <text evidence="1">The sequence shown here is derived from an EMBL/GenBank/DDBJ whole genome shotgun (WGS) entry which is preliminary data.</text>
</comment>
<gene>
    <name evidence="1" type="ORF">NPIL_652511</name>
</gene>
<reference evidence="1" key="1">
    <citation type="submission" date="2020-08" db="EMBL/GenBank/DDBJ databases">
        <title>Multicomponent nature underlies the extraordinary mechanical properties of spider dragline silk.</title>
        <authorList>
            <person name="Kono N."/>
            <person name="Nakamura H."/>
            <person name="Mori M."/>
            <person name="Yoshida Y."/>
            <person name="Ohtoshi R."/>
            <person name="Malay A.D."/>
            <person name="Moran D.A.P."/>
            <person name="Tomita M."/>
            <person name="Numata K."/>
            <person name="Arakawa K."/>
        </authorList>
    </citation>
    <scope>NUCLEOTIDE SEQUENCE</scope>
</reference>
<dbReference type="Proteomes" id="UP000887013">
    <property type="component" value="Unassembled WGS sequence"/>
</dbReference>
<protein>
    <submittedName>
        <fullName evidence="1">Uncharacterized protein</fullName>
    </submittedName>
</protein>
<dbReference type="OrthoDB" id="10052789at2759"/>
<keyword evidence="2" id="KW-1185">Reference proteome</keyword>